<proteinExistence type="predicted"/>
<protein>
    <submittedName>
        <fullName evidence="1">Uncharacterized protein</fullName>
    </submittedName>
</protein>
<evidence type="ECO:0000313" key="1">
    <source>
        <dbReference type="EMBL" id="KYC57737.1"/>
    </source>
</evidence>
<comment type="caution">
    <text evidence="1">The sequence shown here is derived from an EMBL/GenBank/DDBJ whole genome shotgun (WGS) entry which is preliminary data.</text>
</comment>
<sequence length="254" mass="28956">MANLTGTEKVTEIFNTRTIITGVAKATPIACNPSSEKLAELTNGRVKRNELPTDKDYRMLEIWFEVGFDVEEDKLVQNPDTVAGMEEYVKISIFLRNEDHETQNGAWYVDSKTCETSYVKTGEKAPMRYKLAKKGQVELYNFLADWLNIIEIDFETPFAELMRGNVAEINDVIEQNLNASTTKQVTLMLAAKLGAGGTYQDVYKKIKRPNQSNTFFASKVKQDSFFMNDHAISEELQFYKESFDIIETPNANPW</sequence>
<gene>
    <name evidence="1" type="ORF">APG09_00982</name>
</gene>
<name>A0A150JKN1_9EURY</name>
<accession>A0A150JKN1</accession>
<dbReference type="EMBL" id="LNJE01000010">
    <property type="protein sequence ID" value="KYC57737.1"/>
    <property type="molecule type" value="Genomic_DNA"/>
</dbReference>
<organism evidence="1">
    <name type="scientific">Candidatus Methanofastidiosum methylothiophilum</name>
    <dbReference type="NCBI Taxonomy" id="1705564"/>
    <lineage>
        <taxon>Archaea</taxon>
        <taxon>Methanobacteriati</taxon>
        <taxon>Methanobacteriota</taxon>
        <taxon>Stenosarchaea group</taxon>
        <taxon>Candidatus Methanofastidiosia</taxon>
        <taxon>Candidatus Methanofastidiosales</taxon>
        <taxon>Candidatus Methanofastidiosaceae</taxon>
        <taxon>Candidatus Methanofastidiosum</taxon>
    </lineage>
</organism>
<reference evidence="1" key="1">
    <citation type="journal article" date="2016" name="ISME J.">
        <title>Chasing the elusive Euryarchaeota class WSA2: genomes reveal a uniquely fastidious methyl-reducing methanogen.</title>
        <authorList>
            <person name="Nobu M.K."/>
            <person name="Narihiro T."/>
            <person name="Kuroda K."/>
            <person name="Mei R."/>
            <person name="Liu W.T."/>
        </authorList>
    </citation>
    <scope>NUCLEOTIDE SEQUENCE [LARGE SCALE GENOMIC DNA]</scope>
    <source>
        <strain evidence="1">ADurb1213_Bin02801</strain>
    </source>
</reference>
<dbReference type="AlphaFoldDB" id="A0A150JKN1"/>